<evidence type="ECO:0000259" key="6">
    <source>
        <dbReference type="PROSITE" id="PS50066"/>
    </source>
</evidence>
<dbReference type="GO" id="GO:0000978">
    <property type="term" value="F:RNA polymerase II cis-regulatory region sequence-specific DNA binding"/>
    <property type="evidence" value="ECO:0007669"/>
    <property type="project" value="TreeGrafter"/>
</dbReference>
<evidence type="ECO:0000256" key="5">
    <source>
        <dbReference type="ARBA" id="ARBA00023242"/>
    </source>
</evidence>
<dbReference type="CDD" id="cd00266">
    <property type="entry name" value="MADS_SRF_like"/>
    <property type="match status" value="1"/>
</dbReference>
<evidence type="ECO:0000256" key="4">
    <source>
        <dbReference type="ARBA" id="ARBA00023163"/>
    </source>
</evidence>
<gene>
    <name evidence="7" type="ORF">FSB_LOCUS55559</name>
</gene>
<comment type="subcellular location">
    <subcellularLocation>
        <location evidence="1">Nucleus</location>
    </subcellularLocation>
</comment>
<name>A0A2N9IQ89_FAGSY</name>
<evidence type="ECO:0000256" key="1">
    <source>
        <dbReference type="ARBA" id="ARBA00004123"/>
    </source>
</evidence>
<dbReference type="SUPFAM" id="SSF55455">
    <property type="entry name" value="SRF-like"/>
    <property type="match status" value="1"/>
</dbReference>
<dbReference type="GO" id="GO:0046983">
    <property type="term" value="F:protein dimerization activity"/>
    <property type="evidence" value="ECO:0007669"/>
    <property type="project" value="InterPro"/>
</dbReference>
<dbReference type="SMART" id="SM00432">
    <property type="entry name" value="MADS"/>
    <property type="match status" value="1"/>
</dbReference>
<sequence>MTRKKVKLVWIVNDSARKASFKKRRVGLLKKVSELTTLCGVSAFVVVYGPDNEEPAAWPSQQVVQQLLGRFQGVPEMERCKKMMNQETYLRERSTKVQDQLRKQQRKNKEMEMGHLMHQVDQGRGLDQLEMKEMTGLAWMLEERIKDNRKRLDYFQQVPGAPPGSIPPQTSIANEMGQAGGSAVEGRTPTEAYMWEPWFIEMMSQNENAAAGSSSVRSDMGLPVPPPHPYVGVHSGVNVNEMGMPYGNYGGTGGGFEMGLPYGNYRGGSGGSEMGSLPPYGSFGINSGVSDYGLPHGNFGGSVGGSDMGMPLPYHGNVRGGAGGSDMGLGNMPHGNFGGGSDMGLPHGFYGGSSAGPGSDAGLPYDVTKPWPNNFFSP</sequence>
<dbReference type="AlphaFoldDB" id="A0A2N9IQ89"/>
<protein>
    <recommendedName>
        <fullName evidence="6">MADS-box domain-containing protein</fullName>
    </recommendedName>
</protein>
<dbReference type="PROSITE" id="PS50066">
    <property type="entry name" value="MADS_BOX_2"/>
    <property type="match status" value="1"/>
</dbReference>
<feature type="domain" description="MADS-box" evidence="6">
    <location>
        <begin position="1"/>
        <end position="53"/>
    </location>
</feature>
<dbReference type="InterPro" id="IPR002100">
    <property type="entry name" value="TF_MADSbox"/>
</dbReference>
<keyword evidence="2" id="KW-0805">Transcription regulation</keyword>
<dbReference type="GO" id="GO:0005634">
    <property type="term" value="C:nucleus"/>
    <property type="evidence" value="ECO:0007669"/>
    <property type="project" value="UniProtKB-SubCell"/>
</dbReference>
<dbReference type="InterPro" id="IPR033897">
    <property type="entry name" value="SRF-like_MADS-box"/>
</dbReference>
<dbReference type="PANTHER" id="PTHR11945:SF521">
    <property type="entry name" value="AGAMOUS-LIKE 48-RELATED"/>
    <property type="match status" value="1"/>
</dbReference>
<dbReference type="Pfam" id="PF00319">
    <property type="entry name" value="SRF-TF"/>
    <property type="match status" value="1"/>
</dbReference>
<evidence type="ECO:0000256" key="2">
    <source>
        <dbReference type="ARBA" id="ARBA00023015"/>
    </source>
</evidence>
<evidence type="ECO:0000313" key="7">
    <source>
        <dbReference type="EMBL" id="SPD27677.1"/>
    </source>
</evidence>
<accession>A0A2N9IQ89</accession>
<keyword evidence="5" id="KW-0539">Nucleus</keyword>
<dbReference type="FunFam" id="3.40.1810.10:FF:000024">
    <property type="entry name" value="Agamous-like MADS-box protein AGL80"/>
    <property type="match status" value="1"/>
</dbReference>
<dbReference type="Gene3D" id="3.40.1810.10">
    <property type="entry name" value="Transcription factor, MADS-box"/>
    <property type="match status" value="1"/>
</dbReference>
<dbReference type="GO" id="GO:0000981">
    <property type="term" value="F:DNA-binding transcription factor activity, RNA polymerase II-specific"/>
    <property type="evidence" value="ECO:0007669"/>
    <property type="project" value="InterPro"/>
</dbReference>
<proteinExistence type="predicted"/>
<dbReference type="InterPro" id="IPR036879">
    <property type="entry name" value="TF_MADSbox_sf"/>
</dbReference>
<organism evidence="7">
    <name type="scientific">Fagus sylvatica</name>
    <name type="common">Beechnut</name>
    <dbReference type="NCBI Taxonomy" id="28930"/>
    <lineage>
        <taxon>Eukaryota</taxon>
        <taxon>Viridiplantae</taxon>
        <taxon>Streptophyta</taxon>
        <taxon>Embryophyta</taxon>
        <taxon>Tracheophyta</taxon>
        <taxon>Spermatophyta</taxon>
        <taxon>Magnoliopsida</taxon>
        <taxon>eudicotyledons</taxon>
        <taxon>Gunneridae</taxon>
        <taxon>Pentapetalae</taxon>
        <taxon>rosids</taxon>
        <taxon>fabids</taxon>
        <taxon>Fagales</taxon>
        <taxon>Fagaceae</taxon>
        <taxon>Fagus</taxon>
    </lineage>
</organism>
<dbReference type="GO" id="GO:0045944">
    <property type="term" value="P:positive regulation of transcription by RNA polymerase II"/>
    <property type="evidence" value="ECO:0007669"/>
    <property type="project" value="InterPro"/>
</dbReference>
<keyword evidence="4" id="KW-0804">Transcription</keyword>
<dbReference type="PRINTS" id="PR00404">
    <property type="entry name" value="MADSDOMAIN"/>
</dbReference>
<keyword evidence="3" id="KW-0238">DNA-binding</keyword>
<evidence type="ECO:0000256" key="3">
    <source>
        <dbReference type="ARBA" id="ARBA00023125"/>
    </source>
</evidence>
<dbReference type="EMBL" id="OIVN01006203">
    <property type="protein sequence ID" value="SPD27677.1"/>
    <property type="molecule type" value="Genomic_DNA"/>
</dbReference>
<dbReference type="PANTHER" id="PTHR11945">
    <property type="entry name" value="MADS BOX PROTEIN"/>
    <property type="match status" value="1"/>
</dbReference>
<reference evidence="7" key="1">
    <citation type="submission" date="2018-02" db="EMBL/GenBank/DDBJ databases">
        <authorList>
            <person name="Cohen D.B."/>
            <person name="Kent A.D."/>
        </authorList>
    </citation>
    <scope>NUCLEOTIDE SEQUENCE</scope>
</reference>